<keyword evidence="2" id="KW-1185">Reference proteome</keyword>
<protein>
    <submittedName>
        <fullName evidence="1">18562_t:CDS:1</fullName>
    </submittedName>
</protein>
<comment type="caution">
    <text evidence="1">The sequence shown here is derived from an EMBL/GenBank/DDBJ whole genome shotgun (WGS) entry which is preliminary data.</text>
</comment>
<evidence type="ECO:0000313" key="2">
    <source>
        <dbReference type="Proteomes" id="UP000789920"/>
    </source>
</evidence>
<sequence length="125" mass="13306">ISKPSSRVYFRALFSPKWTSRGDESHIELTANVSYFALYKIILYIYTGIIDLRDVDMGTILEILTEVVTASMLAVVTAGMLVVITADMLAVITAGMLAVVADGVLAVFAAVVLIVVAAVVLVVVA</sequence>
<accession>A0ACA9SMH1</accession>
<reference evidence="1" key="1">
    <citation type="submission" date="2021-06" db="EMBL/GenBank/DDBJ databases">
        <authorList>
            <person name="Kallberg Y."/>
            <person name="Tangrot J."/>
            <person name="Rosling A."/>
        </authorList>
    </citation>
    <scope>NUCLEOTIDE SEQUENCE</scope>
    <source>
        <strain evidence="1">MA461A</strain>
    </source>
</reference>
<organism evidence="1 2">
    <name type="scientific">Racocetra persica</name>
    <dbReference type="NCBI Taxonomy" id="160502"/>
    <lineage>
        <taxon>Eukaryota</taxon>
        <taxon>Fungi</taxon>
        <taxon>Fungi incertae sedis</taxon>
        <taxon>Mucoromycota</taxon>
        <taxon>Glomeromycotina</taxon>
        <taxon>Glomeromycetes</taxon>
        <taxon>Diversisporales</taxon>
        <taxon>Gigasporaceae</taxon>
        <taxon>Racocetra</taxon>
    </lineage>
</organism>
<proteinExistence type="predicted"/>
<dbReference type="EMBL" id="CAJVQC010135298">
    <property type="protein sequence ID" value="CAG8842710.1"/>
    <property type="molecule type" value="Genomic_DNA"/>
</dbReference>
<name>A0ACA9SMH1_9GLOM</name>
<feature type="non-terminal residue" evidence="1">
    <location>
        <position position="125"/>
    </location>
</feature>
<dbReference type="Proteomes" id="UP000789920">
    <property type="component" value="Unassembled WGS sequence"/>
</dbReference>
<feature type="non-terminal residue" evidence="1">
    <location>
        <position position="1"/>
    </location>
</feature>
<evidence type="ECO:0000313" key="1">
    <source>
        <dbReference type="EMBL" id="CAG8842710.1"/>
    </source>
</evidence>
<gene>
    <name evidence="1" type="ORF">RPERSI_LOCUS32441</name>
</gene>